<reference evidence="2 3" key="1">
    <citation type="submission" date="2020-08" db="EMBL/GenBank/DDBJ databases">
        <title>Genomic Encyclopedia of Type Strains, Phase III (KMG-III): the genomes of soil and plant-associated and newly described type strains.</title>
        <authorList>
            <person name="Whitman W."/>
        </authorList>
    </citation>
    <scope>NUCLEOTIDE SEQUENCE [LARGE SCALE GENOMIC DNA]</scope>
    <source>
        <strain evidence="2 3">CECT 8305</strain>
    </source>
</reference>
<dbReference type="AlphaFoldDB" id="A0A7W9QEY8"/>
<accession>A0A7W9QEY8</accession>
<gene>
    <name evidence="2" type="ORF">FHS42_006148</name>
</gene>
<dbReference type="RefSeq" id="WP_184577486.1">
    <property type="nucleotide sequence ID" value="NZ_JACHJL010000020.1"/>
</dbReference>
<dbReference type="EMBL" id="JACHJL010000020">
    <property type="protein sequence ID" value="MBB5939056.1"/>
    <property type="molecule type" value="Genomic_DNA"/>
</dbReference>
<feature type="compositionally biased region" description="Polar residues" evidence="1">
    <location>
        <begin position="122"/>
        <end position="132"/>
    </location>
</feature>
<dbReference type="Proteomes" id="UP000588098">
    <property type="component" value="Unassembled WGS sequence"/>
</dbReference>
<name>A0A7W9QEY8_9ACTN</name>
<keyword evidence="3" id="KW-1185">Reference proteome</keyword>
<sequence>MMDHQHPGERGELSQNSTGALEIWDREIACPGGPLPGAVLQVLEHGDGWVGHVQLVGGRPTSDIDKASAAIEDAFDLPVSSVVATPAAAAPNAPTGWEESGENAAARRTVGAPGRRAYTPAGSCQSPRSSGTGCLAPAVFAPGSDARR</sequence>
<comment type="caution">
    <text evidence="2">The sequence shown here is derived from an EMBL/GenBank/DDBJ whole genome shotgun (WGS) entry which is preliminary data.</text>
</comment>
<protein>
    <submittedName>
        <fullName evidence="2">Uncharacterized protein</fullName>
    </submittedName>
</protein>
<proteinExistence type="predicted"/>
<evidence type="ECO:0000313" key="2">
    <source>
        <dbReference type="EMBL" id="MBB5939056.1"/>
    </source>
</evidence>
<organism evidence="2 3">
    <name type="scientific">Streptomyces zagrosensis</name>
    <dbReference type="NCBI Taxonomy" id="1042984"/>
    <lineage>
        <taxon>Bacteria</taxon>
        <taxon>Bacillati</taxon>
        <taxon>Actinomycetota</taxon>
        <taxon>Actinomycetes</taxon>
        <taxon>Kitasatosporales</taxon>
        <taxon>Streptomycetaceae</taxon>
        <taxon>Streptomyces</taxon>
    </lineage>
</organism>
<evidence type="ECO:0000313" key="3">
    <source>
        <dbReference type="Proteomes" id="UP000588098"/>
    </source>
</evidence>
<feature type="region of interest" description="Disordered" evidence="1">
    <location>
        <begin position="90"/>
        <end position="148"/>
    </location>
</feature>
<evidence type="ECO:0000256" key="1">
    <source>
        <dbReference type="SAM" id="MobiDB-lite"/>
    </source>
</evidence>